<evidence type="ECO:0000313" key="1">
    <source>
        <dbReference type="EMBL" id="TET46684.1"/>
    </source>
</evidence>
<organism evidence="1 2">
    <name type="scientific">candidate division TA06 bacterium</name>
    <dbReference type="NCBI Taxonomy" id="2250710"/>
    <lineage>
        <taxon>Bacteria</taxon>
        <taxon>Bacteria division TA06</taxon>
    </lineage>
</organism>
<dbReference type="AlphaFoldDB" id="A0A523UVV7"/>
<comment type="caution">
    <text evidence="1">The sequence shown here is derived from an EMBL/GenBank/DDBJ whole genome shotgun (WGS) entry which is preliminary data.</text>
</comment>
<gene>
    <name evidence="1" type="ORF">E3J62_03540</name>
</gene>
<name>A0A523UVV7_UNCT6</name>
<evidence type="ECO:0000313" key="2">
    <source>
        <dbReference type="Proteomes" id="UP000315525"/>
    </source>
</evidence>
<sequence length="65" mass="6847">MPEPKIDIGRKSVIGIGWNGISQITCQACQFIVTAVLVRLLLPSDFGLVGMASIGFGRRASQGGD</sequence>
<proteinExistence type="predicted"/>
<evidence type="ECO:0008006" key="3">
    <source>
        <dbReference type="Google" id="ProtNLM"/>
    </source>
</evidence>
<dbReference type="EMBL" id="SOJN01000046">
    <property type="protein sequence ID" value="TET46684.1"/>
    <property type="molecule type" value="Genomic_DNA"/>
</dbReference>
<reference evidence="1 2" key="1">
    <citation type="submission" date="2019-03" db="EMBL/GenBank/DDBJ databases">
        <title>Metabolic potential of uncultured bacteria and archaea associated with petroleum seepage in deep-sea sediments.</title>
        <authorList>
            <person name="Dong X."/>
            <person name="Hubert C."/>
        </authorList>
    </citation>
    <scope>NUCLEOTIDE SEQUENCE [LARGE SCALE GENOMIC DNA]</scope>
    <source>
        <strain evidence="1">E44_bin18</strain>
    </source>
</reference>
<protein>
    <recommendedName>
        <fullName evidence="3">Lipopolysaccharide biosynthesis protein</fullName>
    </recommendedName>
</protein>
<accession>A0A523UVV7</accession>
<dbReference type="Proteomes" id="UP000315525">
    <property type="component" value="Unassembled WGS sequence"/>
</dbReference>